<proteinExistence type="inferred from homology"/>
<dbReference type="InterPro" id="IPR017926">
    <property type="entry name" value="GATASE"/>
</dbReference>
<dbReference type="PANTHER" id="PTHR42701:SF1">
    <property type="entry name" value="IMIDAZOLE GLYCEROL PHOSPHATE SYNTHASE SUBUNIT HISH"/>
    <property type="match status" value="1"/>
</dbReference>
<keyword evidence="13" id="KW-0328">Glycosyltransferase</keyword>
<evidence type="ECO:0000256" key="11">
    <source>
        <dbReference type="PIRSR" id="PIRSR000495-1"/>
    </source>
</evidence>
<dbReference type="RefSeq" id="WP_080805646.1">
    <property type="nucleotide sequence ID" value="NZ_LT828551.1"/>
</dbReference>
<dbReference type="EMBL" id="FWEV01000076">
    <property type="protein sequence ID" value="SLM29021.1"/>
    <property type="molecule type" value="Genomic_DNA"/>
</dbReference>
<reference evidence="13 14" key="1">
    <citation type="submission" date="2017-03" db="EMBL/GenBank/DDBJ databases">
        <authorList>
            <person name="Afonso C.L."/>
            <person name="Miller P.J."/>
            <person name="Scott M.A."/>
            <person name="Spackman E."/>
            <person name="Goraichik I."/>
            <person name="Dimitrov K.M."/>
            <person name="Suarez D.L."/>
            <person name="Swayne D.E."/>
        </authorList>
    </citation>
    <scope>NUCLEOTIDE SEQUENCE [LARGE SCALE GENOMIC DNA]</scope>
    <source>
        <strain evidence="13">PRJEB14757</strain>
    </source>
</reference>
<dbReference type="CDD" id="cd01748">
    <property type="entry name" value="GATase1_IGP_Synthase"/>
    <property type="match status" value="1"/>
</dbReference>
<evidence type="ECO:0000256" key="5">
    <source>
        <dbReference type="ARBA" id="ARBA00022962"/>
    </source>
</evidence>
<feature type="active site" evidence="10 11">
    <location>
        <position position="190"/>
    </location>
</feature>
<evidence type="ECO:0000256" key="4">
    <source>
        <dbReference type="ARBA" id="ARBA00022801"/>
    </source>
</evidence>
<dbReference type="OrthoDB" id="9807749at2"/>
<keyword evidence="4 10" id="KW-0378">Hydrolase</keyword>
<dbReference type="SUPFAM" id="SSF52317">
    <property type="entry name" value="Class I glutamine amidotransferase-like"/>
    <property type="match status" value="1"/>
</dbReference>
<dbReference type="GO" id="GO:0000107">
    <property type="term" value="F:imidazoleglycerol-phosphate synthase activity"/>
    <property type="evidence" value="ECO:0007669"/>
    <property type="project" value="UniProtKB-UniRule"/>
</dbReference>
<gene>
    <name evidence="10 13" type="primary">hisH</name>
    <name evidence="13" type="ORF">MTBBW1_1670037</name>
</gene>
<keyword evidence="3 10" id="KW-0028">Amino-acid biosynthesis</keyword>
<evidence type="ECO:0000256" key="8">
    <source>
        <dbReference type="ARBA" id="ARBA00047838"/>
    </source>
</evidence>
<dbReference type="UniPathway" id="UPA00031">
    <property type="reaction ID" value="UER00010"/>
</dbReference>
<feature type="active site" description="Nucleophile" evidence="10 11">
    <location>
        <position position="79"/>
    </location>
</feature>
<dbReference type="InterPro" id="IPR010139">
    <property type="entry name" value="Imidazole-glycPsynth_HisH"/>
</dbReference>
<keyword evidence="14" id="KW-1185">Reference proteome</keyword>
<sequence length="208" mass="22673">MIVIVDYGAGNLTSVQRAVSYLGYESLITNEPEKIVNAERIIFPGVGAAGSAMEEMKARGIDDALEKAFKSGIPMLGICVGCQIIMDGSEENDAVCLGLIKGTARAFPSGMKEENGILLKVPHMGWNGLNVVQPHPLFNGVGKEDEFYFVHSYFPEPLDRNNVFGVTEYGVEFVSAVGLKNLFATQFHLEKSGKPGLLILKNFCIWEP</sequence>
<dbReference type="GO" id="GO:0005737">
    <property type="term" value="C:cytoplasm"/>
    <property type="evidence" value="ECO:0007669"/>
    <property type="project" value="UniProtKB-SubCell"/>
</dbReference>
<comment type="pathway">
    <text evidence="1 10">Amino-acid biosynthesis; L-histidine biosynthesis; L-histidine from 5-phospho-alpha-D-ribose 1-diphosphate: step 5/9.</text>
</comment>
<accession>A0A1W1H969</accession>
<dbReference type="GO" id="GO:0016829">
    <property type="term" value="F:lyase activity"/>
    <property type="evidence" value="ECO:0007669"/>
    <property type="project" value="UniProtKB-KW"/>
</dbReference>
<protein>
    <recommendedName>
        <fullName evidence="10">Imidazole glycerol phosphate synthase subunit HisH</fullName>
        <ecNumber evidence="10">4.3.2.10</ecNumber>
    </recommendedName>
    <alternativeName>
        <fullName evidence="10">IGP synthase glutaminase subunit</fullName>
        <ecNumber evidence="10">3.5.1.2</ecNumber>
    </alternativeName>
    <alternativeName>
        <fullName evidence="10">IGP synthase subunit HisH</fullName>
    </alternativeName>
    <alternativeName>
        <fullName evidence="10">ImGP synthase subunit HisH</fullName>
        <shortName evidence="10">IGPS subunit HisH</shortName>
    </alternativeName>
</protein>
<evidence type="ECO:0000256" key="7">
    <source>
        <dbReference type="ARBA" id="ARBA00023239"/>
    </source>
</evidence>
<dbReference type="GO" id="GO:0000105">
    <property type="term" value="P:L-histidine biosynthetic process"/>
    <property type="evidence" value="ECO:0007669"/>
    <property type="project" value="UniProtKB-UniRule"/>
</dbReference>
<organism evidence="13 14">
    <name type="scientific">Desulfamplus magnetovallimortis</name>
    <dbReference type="NCBI Taxonomy" id="1246637"/>
    <lineage>
        <taxon>Bacteria</taxon>
        <taxon>Pseudomonadati</taxon>
        <taxon>Thermodesulfobacteriota</taxon>
        <taxon>Desulfobacteria</taxon>
        <taxon>Desulfobacterales</taxon>
        <taxon>Desulfobacteraceae</taxon>
        <taxon>Desulfamplus</taxon>
    </lineage>
</organism>
<dbReference type="Gene3D" id="3.40.50.880">
    <property type="match status" value="1"/>
</dbReference>
<evidence type="ECO:0000256" key="3">
    <source>
        <dbReference type="ARBA" id="ARBA00022605"/>
    </source>
</evidence>
<evidence type="ECO:0000313" key="13">
    <source>
        <dbReference type="EMBL" id="SLM29021.1"/>
    </source>
</evidence>
<evidence type="ECO:0000256" key="10">
    <source>
        <dbReference type="HAMAP-Rule" id="MF_00278"/>
    </source>
</evidence>
<evidence type="ECO:0000256" key="1">
    <source>
        <dbReference type="ARBA" id="ARBA00005091"/>
    </source>
</evidence>
<dbReference type="STRING" id="1246637.MTBBW1_1670037"/>
<evidence type="ECO:0000256" key="6">
    <source>
        <dbReference type="ARBA" id="ARBA00023102"/>
    </source>
</evidence>
<dbReference type="PANTHER" id="PTHR42701">
    <property type="entry name" value="IMIDAZOLE GLYCEROL PHOSPHATE SYNTHASE SUBUNIT HISH"/>
    <property type="match status" value="1"/>
</dbReference>
<comment type="function">
    <text evidence="10">IGPS catalyzes the conversion of PRFAR and glutamine to IGP, AICAR and glutamate. The HisH subunit catalyzes the hydrolysis of glutamine to glutamate and ammonia as part of the synthesis of IGP and AICAR. The resulting ammonia molecule is channeled to the active site of HisF.</text>
</comment>
<evidence type="ECO:0000256" key="9">
    <source>
        <dbReference type="ARBA" id="ARBA00049534"/>
    </source>
</evidence>
<comment type="catalytic activity">
    <reaction evidence="8 10">
        <text>5-[(5-phospho-1-deoxy-D-ribulos-1-ylimino)methylamino]-1-(5-phospho-beta-D-ribosyl)imidazole-4-carboxamide + L-glutamine = D-erythro-1-(imidazol-4-yl)glycerol 3-phosphate + 5-amino-1-(5-phospho-beta-D-ribosyl)imidazole-4-carboxamide + L-glutamate + H(+)</text>
        <dbReference type="Rhea" id="RHEA:24793"/>
        <dbReference type="ChEBI" id="CHEBI:15378"/>
        <dbReference type="ChEBI" id="CHEBI:29985"/>
        <dbReference type="ChEBI" id="CHEBI:58278"/>
        <dbReference type="ChEBI" id="CHEBI:58359"/>
        <dbReference type="ChEBI" id="CHEBI:58475"/>
        <dbReference type="ChEBI" id="CHEBI:58525"/>
        <dbReference type="EC" id="4.3.2.10"/>
    </reaction>
</comment>
<comment type="subunit">
    <text evidence="2 10">Heterodimer of HisH and HisF.</text>
</comment>
<dbReference type="Proteomes" id="UP000191931">
    <property type="component" value="Unassembled WGS sequence"/>
</dbReference>
<dbReference type="Pfam" id="PF00117">
    <property type="entry name" value="GATase"/>
    <property type="match status" value="1"/>
</dbReference>
<evidence type="ECO:0000259" key="12">
    <source>
        <dbReference type="Pfam" id="PF00117"/>
    </source>
</evidence>
<keyword evidence="10" id="KW-0963">Cytoplasm</keyword>
<evidence type="ECO:0000313" key="14">
    <source>
        <dbReference type="Proteomes" id="UP000191931"/>
    </source>
</evidence>
<keyword evidence="13" id="KW-0808">Transferase</keyword>
<feature type="domain" description="Glutamine amidotransferase" evidence="12">
    <location>
        <begin position="3"/>
        <end position="204"/>
    </location>
</feature>
<comment type="catalytic activity">
    <reaction evidence="9 10">
        <text>L-glutamine + H2O = L-glutamate + NH4(+)</text>
        <dbReference type="Rhea" id="RHEA:15889"/>
        <dbReference type="ChEBI" id="CHEBI:15377"/>
        <dbReference type="ChEBI" id="CHEBI:28938"/>
        <dbReference type="ChEBI" id="CHEBI:29985"/>
        <dbReference type="ChEBI" id="CHEBI:58359"/>
        <dbReference type="EC" id="3.5.1.2"/>
    </reaction>
</comment>
<comment type="subcellular location">
    <subcellularLocation>
        <location evidence="10">Cytoplasm</location>
    </subcellularLocation>
</comment>
<dbReference type="GO" id="GO:0004359">
    <property type="term" value="F:glutaminase activity"/>
    <property type="evidence" value="ECO:0007669"/>
    <property type="project" value="UniProtKB-EC"/>
</dbReference>
<dbReference type="PIRSF" id="PIRSF000495">
    <property type="entry name" value="Amidotransf_hisH"/>
    <property type="match status" value="1"/>
</dbReference>
<keyword evidence="6 10" id="KW-0368">Histidine biosynthesis</keyword>
<keyword evidence="5 10" id="KW-0315">Glutamine amidotransferase</keyword>
<dbReference type="NCBIfam" id="TIGR01855">
    <property type="entry name" value="IMP_synth_hisH"/>
    <property type="match status" value="1"/>
</dbReference>
<dbReference type="EC" id="3.5.1.2" evidence="10"/>
<dbReference type="InterPro" id="IPR029062">
    <property type="entry name" value="Class_I_gatase-like"/>
</dbReference>
<evidence type="ECO:0000256" key="2">
    <source>
        <dbReference type="ARBA" id="ARBA00011152"/>
    </source>
</evidence>
<dbReference type="EC" id="4.3.2.10" evidence="10"/>
<dbReference type="PROSITE" id="PS51273">
    <property type="entry name" value="GATASE_TYPE_1"/>
    <property type="match status" value="1"/>
</dbReference>
<feature type="active site" evidence="10 11">
    <location>
        <position position="188"/>
    </location>
</feature>
<keyword evidence="7 10" id="KW-0456">Lyase</keyword>
<dbReference type="AlphaFoldDB" id="A0A1W1H969"/>
<name>A0A1W1H969_9BACT</name>
<dbReference type="HAMAP" id="MF_00278">
    <property type="entry name" value="HisH"/>
    <property type="match status" value="1"/>
</dbReference>